<feature type="signal peptide" evidence="2">
    <location>
        <begin position="1"/>
        <end position="23"/>
    </location>
</feature>
<comment type="caution">
    <text evidence="3">The sequence shown here is derived from an EMBL/GenBank/DDBJ whole genome shotgun (WGS) entry which is preliminary data.</text>
</comment>
<proteinExistence type="predicted"/>
<keyword evidence="4" id="KW-1185">Reference proteome</keyword>
<accession>A0ABV7CCC1</accession>
<evidence type="ECO:0000313" key="3">
    <source>
        <dbReference type="EMBL" id="MFC3030943.1"/>
    </source>
</evidence>
<sequence>MNSKFFISSMAALSLGLASTTFANTVNNTEYVLVAYKNCQPVLTQALNQEQMLAHLALQDAETEFTQRSAPLKKLELITKQFESRIKQAEQDQNYAELGRLGQQMEREFQQLEVELQQVERQGHELERRAHRLERAIEPSLAGIKHDNIQIIPAGQTPSMCS</sequence>
<dbReference type="EMBL" id="JBHRSD010000001">
    <property type="protein sequence ID" value="MFC3030943.1"/>
    <property type="molecule type" value="Genomic_DNA"/>
</dbReference>
<feature type="chain" id="PRO_5047027586" description="OmpH family outer membrane protein" evidence="2">
    <location>
        <begin position="24"/>
        <end position="162"/>
    </location>
</feature>
<dbReference type="RefSeq" id="WP_377119651.1">
    <property type="nucleotide sequence ID" value="NZ_JBHRSD010000001.1"/>
</dbReference>
<keyword evidence="2" id="KW-0732">Signal</keyword>
<name>A0ABV7CCC1_9GAMM</name>
<evidence type="ECO:0000313" key="4">
    <source>
        <dbReference type="Proteomes" id="UP001595453"/>
    </source>
</evidence>
<keyword evidence="1" id="KW-0175">Coiled coil</keyword>
<organism evidence="3 4">
    <name type="scientific">Pseudoalteromonas fenneropenaei</name>
    <dbReference type="NCBI Taxonomy" id="1737459"/>
    <lineage>
        <taxon>Bacteria</taxon>
        <taxon>Pseudomonadati</taxon>
        <taxon>Pseudomonadota</taxon>
        <taxon>Gammaproteobacteria</taxon>
        <taxon>Alteromonadales</taxon>
        <taxon>Pseudoalteromonadaceae</taxon>
        <taxon>Pseudoalteromonas</taxon>
    </lineage>
</organism>
<gene>
    <name evidence="3" type="ORF">ACFOEE_00160</name>
</gene>
<reference evidence="4" key="1">
    <citation type="journal article" date="2019" name="Int. J. Syst. Evol. Microbiol.">
        <title>The Global Catalogue of Microorganisms (GCM) 10K type strain sequencing project: providing services to taxonomists for standard genome sequencing and annotation.</title>
        <authorList>
            <consortium name="The Broad Institute Genomics Platform"/>
            <consortium name="The Broad Institute Genome Sequencing Center for Infectious Disease"/>
            <person name="Wu L."/>
            <person name="Ma J."/>
        </authorList>
    </citation>
    <scope>NUCLEOTIDE SEQUENCE [LARGE SCALE GENOMIC DNA]</scope>
    <source>
        <strain evidence="4">KCTC 42730</strain>
    </source>
</reference>
<feature type="coiled-coil region" evidence="1">
    <location>
        <begin position="72"/>
        <end position="136"/>
    </location>
</feature>
<evidence type="ECO:0000256" key="1">
    <source>
        <dbReference type="SAM" id="Coils"/>
    </source>
</evidence>
<dbReference type="Proteomes" id="UP001595453">
    <property type="component" value="Unassembled WGS sequence"/>
</dbReference>
<protein>
    <recommendedName>
        <fullName evidence="5">OmpH family outer membrane protein</fullName>
    </recommendedName>
</protein>
<evidence type="ECO:0000256" key="2">
    <source>
        <dbReference type="SAM" id="SignalP"/>
    </source>
</evidence>
<evidence type="ECO:0008006" key="5">
    <source>
        <dbReference type="Google" id="ProtNLM"/>
    </source>
</evidence>